<dbReference type="AlphaFoldDB" id="A0AAD8P1T4"/>
<keyword evidence="2" id="KW-1133">Transmembrane helix</keyword>
<accession>A0AAD8P1T4</accession>
<keyword evidence="4" id="KW-1185">Reference proteome</keyword>
<dbReference type="Pfam" id="PF04842">
    <property type="entry name" value="DUF639"/>
    <property type="match status" value="1"/>
</dbReference>
<dbReference type="InterPro" id="IPR006927">
    <property type="entry name" value="DUF639"/>
</dbReference>
<feature type="region of interest" description="Disordered" evidence="1">
    <location>
        <begin position="791"/>
        <end position="816"/>
    </location>
</feature>
<proteinExistence type="predicted"/>
<keyword evidence="2" id="KW-0812">Transmembrane</keyword>
<evidence type="ECO:0000313" key="4">
    <source>
        <dbReference type="Proteomes" id="UP001229421"/>
    </source>
</evidence>
<comment type="caution">
    <text evidence="3">The sequence shown here is derived from an EMBL/GenBank/DDBJ whole genome shotgun (WGS) entry which is preliminary data.</text>
</comment>
<sequence length="816" mass="92378">MQSNFPKSNLPVSLIPKHQHQALCKIVACANNSSSSENKHAFKLLGQSIGGMKSKLNDFDRSSVQDALNIWVSKTTNFLNEVASPLVKNVHDKNPTSGNAYELSDMDEFFMMDQTIDDRTPGGNLSLAAIVSIEQFSRMNGLTGKKMQRIFKALVPTHVSNDARNLVEYCCFRFLSRDSSEIHPSLKEPAFQRLVYVTMLAWEHPYTNEKESRDTIGDKASFQRKLVGEKAFVRIAPAISGVADWPTAHNIFKALSGGQKNISFQVWSKYIAELLKVHEGRTSYHLKDISQIPGERILCLGSSRKRPVLKWENNIAWPGNLTLTDKALYYEAIALKGQVDVIRMDLTRRGSRVEKTRVGPFGSDLFDSAISVTSGPESKPWVLEFVDLGGEMRRDVWYAFIKEVISLYQFIRDFGPEEDDESVKHMYGAQKGYSRATTYAINGIARLQALQFSKKLLDEPTKLVQFSYLQNAPYGEIVCQTLAVNCWGGQLITRFKEIEFDDVRYEVSSSYVYDIDGGVYLRKWMRHSSWNSSASIAFWKNTLMKQALVLSKNLVVADKTLVEKASIMCRDKYAEVEKTQATIDAAMIEGIPSNIDLFKELLLPLTVIAENFGKLRRWEEPHLTASFLAFVYALIYRNLLSYVFPVALMVLATSMLVLKGLKQQGRLGRTFGKVTIRDQPPSNTIEKIIAVKEAMRDVEKYMQSINVTLLKVRTIILAGQPQITTEVAMVLLFGSTILLTVPFRYVLSFLILDIFTQELNFRKEMVVKLIRFLKARWDTVPASPVSVLPFNSSNTNAKSEKKETNDPPKLERTRNK</sequence>
<name>A0AAD8P1T4_TARER</name>
<keyword evidence="2" id="KW-0472">Membrane</keyword>
<feature type="compositionally biased region" description="Basic and acidic residues" evidence="1">
    <location>
        <begin position="798"/>
        <end position="816"/>
    </location>
</feature>
<dbReference type="PANTHER" id="PTHR31860">
    <property type="entry name" value="HEAT-INDUCIBLE TRANSCRIPTION REPRESSOR (DUF639)-RELATED"/>
    <property type="match status" value="1"/>
</dbReference>
<feature type="transmembrane region" description="Helical" evidence="2">
    <location>
        <begin position="639"/>
        <end position="658"/>
    </location>
</feature>
<evidence type="ECO:0000256" key="1">
    <source>
        <dbReference type="SAM" id="MobiDB-lite"/>
    </source>
</evidence>
<dbReference type="Proteomes" id="UP001229421">
    <property type="component" value="Unassembled WGS sequence"/>
</dbReference>
<dbReference type="EMBL" id="JAUHHV010000003">
    <property type="protein sequence ID" value="KAK1430233.1"/>
    <property type="molecule type" value="Genomic_DNA"/>
</dbReference>
<gene>
    <name evidence="3" type="ORF">QVD17_12831</name>
</gene>
<feature type="transmembrane region" description="Helical" evidence="2">
    <location>
        <begin position="729"/>
        <end position="755"/>
    </location>
</feature>
<evidence type="ECO:0000313" key="3">
    <source>
        <dbReference type="EMBL" id="KAK1430233.1"/>
    </source>
</evidence>
<evidence type="ECO:0000256" key="2">
    <source>
        <dbReference type="SAM" id="Phobius"/>
    </source>
</evidence>
<reference evidence="3" key="1">
    <citation type="journal article" date="2023" name="bioRxiv">
        <title>Improved chromosome-level genome assembly for marigold (Tagetes erecta).</title>
        <authorList>
            <person name="Jiang F."/>
            <person name="Yuan L."/>
            <person name="Wang S."/>
            <person name="Wang H."/>
            <person name="Xu D."/>
            <person name="Wang A."/>
            <person name="Fan W."/>
        </authorList>
    </citation>
    <scope>NUCLEOTIDE SEQUENCE</scope>
    <source>
        <strain evidence="3">WSJ</strain>
        <tissue evidence="3">Leaf</tissue>
    </source>
</reference>
<organism evidence="3 4">
    <name type="scientific">Tagetes erecta</name>
    <name type="common">African marigold</name>
    <dbReference type="NCBI Taxonomy" id="13708"/>
    <lineage>
        <taxon>Eukaryota</taxon>
        <taxon>Viridiplantae</taxon>
        <taxon>Streptophyta</taxon>
        <taxon>Embryophyta</taxon>
        <taxon>Tracheophyta</taxon>
        <taxon>Spermatophyta</taxon>
        <taxon>Magnoliopsida</taxon>
        <taxon>eudicotyledons</taxon>
        <taxon>Gunneridae</taxon>
        <taxon>Pentapetalae</taxon>
        <taxon>asterids</taxon>
        <taxon>campanulids</taxon>
        <taxon>Asterales</taxon>
        <taxon>Asteraceae</taxon>
        <taxon>Asteroideae</taxon>
        <taxon>Heliantheae alliance</taxon>
        <taxon>Tageteae</taxon>
        <taxon>Tagetes</taxon>
    </lineage>
</organism>
<protein>
    <submittedName>
        <fullName evidence="3">Uncharacterized protein</fullName>
    </submittedName>
</protein>
<dbReference type="PANTHER" id="PTHR31860:SF3">
    <property type="entry name" value="PROTEIN, PUTATIVE (DUF639)-RELATED"/>
    <property type="match status" value="1"/>
</dbReference>